<accession>A0A1H5D729</accession>
<keyword evidence="4" id="KW-1185">Reference proteome</keyword>
<evidence type="ECO:0000256" key="1">
    <source>
        <dbReference type="SAM" id="MobiDB-lite"/>
    </source>
</evidence>
<feature type="region of interest" description="Disordered" evidence="1">
    <location>
        <begin position="115"/>
        <end position="136"/>
    </location>
</feature>
<dbReference type="InterPro" id="IPR010982">
    <property type="entry name" value="Lambda_DNA-bd_dom_sf"/>
</dbReference>
<evidence type="ECO:0000313" key="4">
    <source>
        <dbReference type="Proteomes" id="UP000242849"/>
    </source>
</evidence>
<protein>
    <submittedName>
        <fullName evidence="3">Transcriptional regulator, contains XRE-family HTH domain</fullName>
    </submittedName>
</protein>
<dbReference type="STRING" id="53406.SAMN05421553_3243"/>
<dbReference type="SMART" id="SM00530">
    <property type="entry name" value="HTH_XRE"/>
    <property type="match status" value="1"/>
</dbReference>
<evidence type="ECO:0000313" key="3">
    <source>
        <dbReference type="EMBL" id="SED74669.1"/>
    </source>
</evidence>
<feature type="domain" description="HTH cro/C1-type" evidence="2">
    <location>
        <begin position="11"/>
        <end position="64"/>
    </location>
</feature>
<proteinExistence type="predicted"/>
<dbReference type="EMBL" id="FNSC01000001">
    <property type="protein sequence ID" value="SED74669.1"/>
    <property type="molecule type" value="Genomic_DNA"/>
</dbReference>
<dbReference type="SUPFAM" id="SSF47413">
    <property type="entry name" value="lambda repressor-like DNA-binding domains"/>
    <property type="match status" value="1"/>
</dbReference>
<dbReference type="Proteomes" id="UP000242849">
    <property type="component" value="Unassembled WGS sequence"/>
</dbReference>
<gene>
    <name evidence="3" type="ORF">SAMN05421553_3243</name>
</gene>
<dbReference type="InterPro" id="IPR001387">
    <property type="entry name" value="Cro/C1-type_HTH"/>
</dbReference>
<reference evidence="4" key="1">
    <citation type="submission" date="2016-10" db="EMBL/GenBank/DDBJ databases">
        <authorList>
            <person name="Varghese N."/>
            <person name="Submissions S."/>
        </authorList>
    </citation>
    <scope>NUCLEOTIDE SEQUENCE [LARGE SCALE GENOMIC DNA]</scope>
    <source>
        <strain evidence="4">DSM 12111</strain>
    </source>
</reference>
<dbReference type="PROSITE" id="PS50943">
    <property type="entry name" value="HTH_CROC1"/>
    <property type="match status" value="1"/>
</dbReference>
<dbReference type="Gene3D" id="1.10.260.40">
    <property type="entry name" value="lambda repressor-like DNA-binding domains"/>
    <property type="match status" value="1"/>
</dbReference>
<evidence type="ECO:0000259" key="2">
    <source>
        <dbReference type="PROSITE" id="PS50943"/>
    </source>
</evidence>
<sequence>MTFSSLSCVRMQEERKRLKLKQIEVAAKCGVSREVWGRYERGIAVPGGEVLYAFANLGADAQYILTGERRCQQKCPDIPTDEQLLLDSYRGLSATKKKQLLASLLTGDVAKKPAKSGGGVVVTGSGNKTAGRDYHE</sequence>
<dbReference type="CDD" id="cd00093">
    <property type="entry name" value="HTH_XRE"/>
    <property type="match status" value="1"/>
</dbReference>
<organism evidence="3 4">
    <name type="scientific">Pseudomonas anguilliseptica</name>
    <dbReference type="NCBI Taxonomy" id="53406"/>
    <lineage>
        <taxon>Bacteria</taxon>
        <taxon>Pseudomonadati</taxon>
        <taxon>Pseudomonadota</taxon>
        <taxon>Gammaproteobacteria</taxon>
        <taxon>Pseudomonadales</taxon>
        <taxon>Pseudomonadaceae</taxon>
        <taxon>Pseudomonas</taxon>
    </lineage>
</organism>
<dbReference type="GO" id="GO:0003677">
    <property type="term" value="F:DNA binding"/>
    <property type="evidence" value="ECO:0007669"/>
    <property type="project" value="InterPro"/>
</dbReference>
<name>A0A1H5D729_PSEAG</name>
<dbReference type="Pfam" id="PF01381">
    <property type="entry name" value="HTH_3"/>
    <property type="match status" value="1"/>
</dbReference>
<dbReference type="AlphaFoldDB" id="A0A1H5D729"/>